<dbReference type="RefSeq" id="WP_235122312.1">
    <property type="nucleotide sequence ID" value="NZ_CP090978.1"/>
</dbReference>
<dbReference type="Proteomes" id="UP001649230">
    <property type="component" value="Chromosome"/>
</dbReference>
<dbReference type="InterPro" id="IPR037522">
    <property type="entry name" value="HD_GYP_dom"/>
</dbReference>
<proteinExistence type="predicted"/>
<dbReference type="Gene3D" id="1.10.3210.10">
    <property type="entry name" value="Hypothetical protein af1432"/>
    <property type="match status" value="1"/>
</dbReference>
<dbReference type="Pfam" id="PF13487">
    <property type="entry name" value="HD_5"/>
    <property type="match status" value="1"/>
</dbReference>
<reference evidence="2 3" key="1">
    <citation type="journal article" date="2024" name="Int. J. Syst. Evol. Microbiol.">
        <title>Paenibacillus hexagrammi sp. nov., a novel bacterium isolated from the gut content of Hexagrammos agrammus.</title>
        <authorList>
            <person name="Jung H.K."/>
            <person name="Kim D.G."/>
            <person name="Zin H."/>
            <person name="Park J."/>
            <person name="Jung H."/>
            <person name="Kim Y.O."/>
            <person name="Kong H.J."/>
            <person name="Kim J.W."/>
            <person name="Kim Y.S."/>
        </authorList>
    </citation>
    <scope>NUCLEOTIDE SEQUENCE [LARGE SCALE GENOMIC DNA]</scope>
    <source>
        <strain evidence="2 3">YPD9-1</strain>
    </source>
</reference>
<evidence type="ECO:0000259" key="1">
    <source>
        <dbReference type="PROSITE" id="PS51832"/>
    </source>
</evidence>
<evidence type="ECO:0000313" key="2">
    <source>
        <dbReference type="EMBL" id="UJF35755.1"/>
    </source>
</evidence>
<dbReference type="InterPro" id="IPR003607">
    <property type="entry name" value="HD/PDEase_dom"/>
</dbReference>
<keyword evidence="3" id="KW-1185">Reference proteome</keyword>
<name>A0ABY3SRM1_9BACL</name>
<protein>
    <submittedName>
        <fullName evidence="2">HD-GYP domain-containing protein</fullName>
    </submittedName>
</protein>
<organism evidence="2 3">
    <name type="scientific">Paenibacillus hexagrammi</name>
    <dbReference type="NCBI Taxonomy" id="2908839"/>
    <lineage>
        <taxon>Bacteria</taxon>
        <taxon>Bacillati</taxon>
        <taxon>Bacillota</taxon>
        <taxon>Bacilli</taxon>
        <taxon>Bacillales</taxon>
        <taxon>Paenibacillaceae</taxon>
        <taxon>Paenibacillus</taxon>
    </lineage>
</organism>
<dbReference type="SMART" id="SM00471">
    <property type="entry name" value="HDc"/>
    <property type="match status" value="1"/>
</dbReference>
<dbReference type="EMBL" id="CP090978">
    <property type="protein sequence ID" value="UJF35755.1"/>
    <property type="molecule type" value="Genomic_DNA"/>
</dbReference>
<feature type="domain" description="HD-GYP" evidence="1">
    <location>
        <begin position="1"/>
        <end position="185"/>
    </location>
</feature>
<dbReference type="CDD" id="cd00077">
    <property type="entry name" value="HDc"/>
    <property type="match status" value="1"/>
</dbReference>
<gene>
    <name evidence="2" type="ORF">L0M14_12090</name>
</gene>
<dbReference type="PROSITE" id="PS51832">
    <property type="entry name" value="HD_GYP"/>
    <property type="match status" value="1"/>
</dbReference>
<sequence>MLLMLNNKDDYTYHHCVHVGMISYFIAKWLGHSESEALDIGKAGYLHDIGKSKIDTAILNKPSKLTDEEFEEMKRHTVYGYDIIRTSIHNDDYALTALQHHERLNGHGYPLKKVSQQIHPIAKIVAVADVYSAMITTRVYQKKRDLLVVLKEIHRISFGELDAKIAHTFILHMIPNFIGKKVILNDQRTGSIIMTNPVDYFRPLVQIGEEFIDLSKHTSIEIADILL</sequence>
<dbReference type="PANTHER" id="PTHR43155">
    <property type="entry name" value="CYCLIC DI-GMP PHOSPHODIESTERASE PA4108-RELATED"/>
    <property type="match status" value="1"/>
</dbReference>
<dbReference type="NCBIfam" id="TIGR00277">
    <property type="entry name" value="HDIG"/>
    <property type="match status" value="1"/>
</dbReference>
<dbReference type="InterPro" id="IPR006675">
    <property type="entry name" value="HDIG_dom"/>
</dbReference>
<evidence type="ECO:0000313" key="3">
    <source>
        <dbReference type="Proteomes" id="UP001649230"/>
    </source>
</evidence>
<dbReference type="PANTHER" id="PTHR43155:SF2">
    <property type="entry name" value="CYCLIC DI-GMP PHOSPHODIESTERASE PA4108"/>
    <property type="match status" value="1"/>
</dbReference>
<accession>A0ABY3SRM1</accession>
<dbReference type="SUPFAM" id="SSF109604">
    <property type="entry name" value="HD-domain/PDEase-like"/>
    <property type="match status" value="1"/>
</dbReference>